<organism evidence="2 3">
    <name type="scientific">Paenibacillus alvei</name>
    <name type="common">Bacillus alvei</name>
    <dbReference type="NCBI Taxonomy" id="44250"/>
    <lineage>
        <taxon>Bacteria</taxon>
        <taxon>Bacillati</taxon>
        <taxon>Bacillota</taxon>
        <taxon>Bacilli</taxon>
        <taxon>Bacillales</taxon>
        <taxon>Paenibacillaceae</taxon>
        <taxon>Paenibacillus</taxon>
    </lineage>
</organism>
<proteinExistence type="predicted"/>
<accession>A0A383RD58</accession>
<protein>
    <submittedName>
        <fullName evidence="2">Uncharacterized protein</fullName>
    </submittedName>
</protein>
<dbReference type="AlphaFoldDB" id="A0A383RD58"/>
<keyword evidence="1" id="KW-0472">Membrane</keyword>
<evidence type="ECO:0000256" key="1">
    <source>
        <dbReference type="SAM" id="Phobius"/>
    </source>
</evidence>
<keyword evidence="1" id="KW-0812">Transmembrane</keyword>
<name>A0A383RD58_PAEAL</name>
<evidence type="ECO:0000313" key="3">
    <source>
        <dbReference type="Proteomes" id="UP000304148"/>
    </source>
</evidence>
<evidence type="ECO:0000313" key="2">
    <source>
        <dbReference type="EMBL" id="SYX84958.1"/>
    </source>
</evidence>
<gene>
    <name evidence="2" type="ORF">PBLR_13380</name>
</gene>
<dbReference type="EMBL" id="LS992241">
    <property type="protein sequence ID" value="SYX84958.1"/>
    <property type="molecule type" value="Genomic_DNA"/>
</dbReference>
<sequence>MGWVYWPELLLFVAGVILVLFGIYYCIRKLISIPRRVKRLEDVVYKSEKQK</sequence>
<dbReference type="Proteomes" id="UP000304148">
    <property type="component" value="Chromosome"/>
</dbReference>
<reference evidence="3" key="1">
    <citation type="submission" date="2018-08" db="EMBL/GenBank/DDBJ databases">
        <authorList>
            <person name="Chevrot R."/>
        </authorList>
    </citation>
    <scope>NUCLEOTIDE SEQUENCE [LARGE SCALE GENOMIC DNA]</scope>
</reference>
<feature type="transmembrane region" description="Helical" evidence="1">
    <location>
        <begin position="6"/>
        <end position="27"/>
    </location>
</feature>
<keyword evidence="1" id="KW-1133">Transmembrane helix</keyword>